<keyword evidence="2" id="KW-1185">Reference proteome</keyword>
<protein>
    <submittedName>
        <fullName evidence="1">Uncharacterized protein</fullName>
    </submittedName>
</protein>
<comment type="caution">
    <text evidence="1">The sequence shown here is derived from an EMBL/GenBank/DDBJ whole genome shotgun (WGS) entry which is preliminary data.</text>
</comment>
<proteinExistence type="predicted"/>
<reference evidence="1" key="1">
    <citation type="submission" date="2022-02" db="EMBL/GenBank/DDBJ databases">
        <title>Plant Genome Project.</title>
        <authorList>
            <person name="Zhang R.-G."/>
        </authorList>
    </citation>
    <scope>NUCLEOTIDE SEQUENCE</scope>
    <source>
        <strain evidence="1">AT1</strain>
    </source>
</reference>
<gene>
    <name evidence="1" type="ORF">RHMOL_Rhmol02G0229300</name>
</gene>
<organism evidence="1 2">
    <name type="scientific">Rhododendron molle</name>
    <name type="common">Chinese azalea</name>
    <name type="synonym">Azalea mollis</name>
    <dbReference type="NCBI Taxonomy" id="49168"/>
    <lineage>
        <taxon>Eukaryota</taxon>
        <taxon>Viridiplantae</taxon>
        <taxon>Streptophyta</taxon>
        <taxon>Embryophyta</taxon>
        <taxon>Tracheophyta</taxon>
        <taxon>Spermatophyta</taxon>
        <taxon>Magnoliopsida</taxon>
        <taxon>eudicotyledons</taxon>
        <taxon>Gunneridae</taxon>
        <taxon>Pentapetalae</taxon>
        <taxon>asterids</taxon>
        <taxon>Ericales</taxon>
        <taxon>Ericaceae</taxon>
        <taxon>Ericoideae</taxon>
        <taxon>Rhodoreae</taxon>
        <taxon>Rhododendron</taxon>
    </lineage>
</organism>
<dbReference type="EMBL" id="CM046389">
    <property type="protein sequence ID" value="KAI8568812.1"/>
    <property type="molecule type" value="Genomic_DNA"/>
</dbReference>
<dbReference type="Proteomes" id="UP001062846">
    <property type="component" value="Chromosome 2"/>
</dbReference>
<accession>A0ACC0PVX2</accession>
<evidence type="ECO:0000313" key="1">
    <source>
        <dbReference type="EMBL" id="KAI8568812.1"/>
    </source>
</evidence>
<evidence type="ECO:0000313" key="2">
    <source>
        <dbReference type="Proteomes" id="UP001062846"/>
    </source>
</evidence>
<sequence>MDGSQLLVAEMRSEPSNTRSDDLEVRNMMLLIPLHNIISQFIFITYSELFSRCIFFYKGIQK</sequence>
<name>A0ACC0PVX2_RHOML</name>